<feature type="transmembrane region" description="Helical" evidence="9">
    <location>
        <begin position="15"/>
        <end position="34"/>
    </location>
</feature>
<keyword evidence="6" id="KW-0479">Metal-binding</keyword>
<gene>
    <name evidence="10" type="ORF">GPM918_LOCUS14835</name>
    <name evidence="11" type="ORF">SRO942_LOCUS14835</name>
</gene>
<dbReference type="PROSITE" id="PS00610">
    <property type="entry name" value="NA_NEUROTRAN_SYMP_1"/>
    <property type="match status" value="1"/>
</dbReference>
<dbReference type="EMBL" id="CAJOBC010003635">
    <property type="protein sequence ID" value="CAF3793460.1"/>
    <property type="molecule type" value="Genomic_DNA"/>
</dbReference>
<evidence type="ECO:0000313" key="10">
    <source>
        <dbReference type="EMBL" id="CAF1022080.1"/>
    </source>
</evidence>
<dbReference type="EMBL" id="CAJNOQ010003635">
    <property type="protein sequence ID" value="CAF1022080.1"/>
    <property type="molecule type" value="Genomic_DNA"/>
</dbReference>
<keyword evidence="2 8" id="KW-0813">Transport</keyword>
<dbReference type="PROSITE" id="PS00754">
    <property type="entry name" value="NA_NEUROTRAN_SYMP_2"/>
    <property type="match status" value="1"/>
</dbReference>
<evidence type="ECO:0000256" key="8">
    <source>
        <dbReference type="RuleBase" id="RU003732"/>
    </source>
</evidence>
<keyword evidence="8" id="KW-0769">Symport</keyword>
<keyword evidence="12" id="KW-1185">Reference proteome</keyword>
<evidence type="ECO:0000256" key="9">
    <source>
        <dbReference type="SAM" id="Phobius"/>
    </source>
</evidence>
<feature type="binding site" evidence="6">
    <location>
        <position position="21"/>
    </location>
    <ligand>
        <name>Na(+)</name>
        <dbReference type="ChEBI" id="CHEBI:29101"/>
        <label>1</label>
    </ligand>
</feature>
<dbReference type="AlphaFoldDB" id="A0A814ICJ2"/>
<organism evidence="10 12">
    <name type="scientific">Didymodactylos carnosus</name>
    <dbReference type="NCBI Taxonomy" id="1234261"/>
    <lineage>
        <taxon>Eukaryota</taxon>
        <taxon>Metazoa</taxon>
        <taxon>Spiralia</taxon>
        <taxon>Gnathifera</taxon>
        <taxon>Rotifera</taxon>
        <taxon>Eurotatoria</taxon>
        <taxon>Bdelloidea</taxon>
        <taxon>Philodinida</taxon>
        <taxon>Philodinidae</taxon>
        <taxon>Didymodactylos</taxon>
    </lineage>
</organism>
<dbReference type="OrthoDB" id="6581954at2759"/>
<name>A0A814ICJ2_9BILA</name>
<keyword evidence="5 9" id="KW-0472">Membrane</keyword>
<feature type="binding site" evidence="6">
    <location>
        <position position="314"/>
    </location>
    <ligand>
        <name>Na(+)</name>
        <dbReference type="ChEBI" id="CHEBI:29101"/>
        <label>1</label>
    </ligand>
</feature>
<comment type="caution">
    <text evidence="10">The sequence shown here is derived from an EMBL/GenBank/DDBJ whole genome shotgun (WGS) entry which is preliminary data.</text>
</comment>
<evidence type="ECO:0000256" key="3">
    <source>
        <dbReference type="ARBA" id="ARBA00022692"/>
    </source>
</evidence>
<keyword evidence="7" id="KW-1015">Disulfide bond</keyword>
<evidence type="ECO:0000256" key="6">
    <source>
        <dbReference type="PIRSR" id="PIRSR600175-1"/>
    </source>
</evidence>
<evidence type="ECO:0000313" key="12">
    <source>
        <dbReference type="Proteomes" id="UP000663829"/>
    </source>
</evidence>
<reference evidence="10" key="1">
    <citation type="submission" date="2021-02" db="EMBL/GenBank/DDBJ databases">
        <authorList>
            <person name="Nowell W R."/>
        </authorList>
    </citation>
    <scope>NUCLEOTIDE SEQUENCE</scope>
</reference>
<dbReference type="PRINTS" id="PR00176">
    <property type="entry name" value="NANEUSMPORT"/>
</dbReference>
<dbReference type="Pfam" id="PF00209">
    <property type="entry name" value="SNF"/>
    <property type="match status" value="1"/>
</dbReference>
<evidence type="ECO:0000256" key="2">
    <source>
        <dbReference type="ARBA" id="ARBA00022448"/>
    </source>
</evidence>
<feature type="transmembrane region" description="Helical" evidence="9">
    <location>
        <begin position="226"/>
        <end position="250"/>
    </location>
</feature>
<dbReference type="InterPro" id="IPR000175">
    <property type="entry name" value="Na/ntran_symport"/>
</dbReference>
<evidence type="ECO:0000256" key="5">
    <source>
        <dbReference type="ARBA" id="ARBA00023136"/>
    </source>
</evidence>
<feature type="transmembrane region" description="Helical" evidence="9">
    <location>
        <begin position="271"/>
        <end position="296"/>
    </location>
</feature>
<feature type="transmembrane region" description="Helical" evidence="9">
    <location>
        <begin position="308"/>
        <end position="331"/>
    </location>
</feature>
<sequence length="352" mass="40058">MDLPEREKWSGNMDFLFSCIGFAIGLGNVWRFPYLCYKHGGGAFLIPYYITLICGGIPLFFLEIALGQYSSLGGLTIWKMCPIFKGIGYGGVIISFWLNCYYIVVLAWALYYIYNSFTKTLPWSQCGNWWNTDQCRTISDMRNYTQYLTTCSSQNNSNLTCYYNITEQLQQFSSPVKEFWERNTLQITDDISKIGTLRIPLVITLAIAWIACYFCIWKGIKWTGKIVYFTSMFPYVVLFILLVRGLLLDGAMDGVKYLFIPDLSKLKNSQLWIDAATQIFFSYGLGLGALIALGSYNTYHKNCYRDTLILTVFNEGTCLISGFVVFSVLGFMAKIEGKPMSDVADSGSQLLY</sequence>
<feature type="binding site" evidence="6">
    <location>
        <position position="23"/>
    </location>
    <ligand>
        <name>Na(+)</name>
        <dbReference type="ChEBI" id="CHEBI:29101"/>
        <label>1</label>
    </ligand>
</feature>
<dbReference type="PANTHER" id="PTHR11616">
    <property type="entry name" value="SODIUM/CHLORIDE DEPENDENT TRANSPORTER"/>
    <property type="match status" value="1"/>
</dbReference>
<dbReference type="Proteomes" id="UP000663829">
    <property type="component" value="Unassembled WGS sequence"/>
</dbReference>
<evidence type="ECO:0000256" key="1">
    <source>
        <dbReference type="ARBA" id="ARBA00004141"/>
    </source>
</evidence>
<dbReference type="GO" id="GO:0035725">
    <property type="term" value="P:sodium ion transmembrane transport"/>
    <property type="evidence" value="ECO:0007669"/>
    <property type="project" value="TreeGrafter"/>
</dbReference>
<feature type="transmembrane region" description="Helical" evidence="9">
    <location>
        <begin position="201"/>
        <end position="220"/>
    </location>
</feature>
<dbReference type="PROSITE" id="PS50267">
    <property type="entry name" value="NA_NEUROTRAN_SYMP_3"/>
    <property type="match status" value="1"/>
</dbReference>
<comment type="similarity">
    <text evidence="8">Belongs to the sodium:neurotransmitter symporter (SNF) (TC 2.A.22) family.</text>
</comment>
<keyword evidence="6" id="KW-0915">Sodium</keyword>
<dbReference type="PANTHER" id="PTHR11616:SF265">
    <property type="entry name" value="TRANSPORTER"/>
    <property type="match status" value="1"/>
</dbReference>
<proteinExistence type="inferred from homology"/>
<feature type="binding site" evidence="6">
    <location>
        <position position="28"/>
    </location>
    <ligand>
        <name>Na(+)</name>
        <dbReference type="ChEBI" id="CHEBI:29101"/>
        <label>1</label>
    </ligand>
</feature>
<accession>A0A814ICJ2</accession>
<dbReference type="Proteomes" id="UP000681722">
    <property type="component" value="Unassembled WGS sequence"/>
</dbReference>
<dbReference type="GO" id="GO:0015293">
    <property type="term" value="F:symporter activity"/>
    <property type="evidence" value="ECO:0007669"/>
    <property type="project" value="UniProtKB-KW"/>
</dbReference>
<feature type="transmembrane region" description="Helical" evidence="9">
    <location>
        <begin position="87"/>
        <end position="114"/>
    </location>
</feature>
<feature type="binding site" evidence="6">
    <location>
        <position position="282"/>
    </location>
    <ligand>
        <name>Na(+)</name>
        <dbReference type="ChEBI" id="CHEBI:29101"/>
        <label>1</label>
    </ligand>
</feature>
<dbReference type="InterPro" id="IPR037272">
    <property type="entry name" value="SNS_sf"/>
</dbReference>
<evidence type="ECO:0000256" key="4">
    <source>
        <dbReference type="ARBA" id="ARBA00022989"/>
    </source>
</evidence>
<dbReference type="GO" id="GO:0046872">
    <property type="term" value="F:metal ion binding"/>
    <property type="evidence" value="ECO:0007669"/>
    <property type="project" value="UniProtKB-KW"/>
</dbReference>
<feature type="disulfide bond" evidence="7">
    <location>
        <begin position="126"/>
        <end position="135"/>
    </location>
</feature>
<keyword evidence="4 9" id="KW-1133">Transmembrane helix</keyword>
<dbReference type="GO" id="GO:0006865">
    <property type="term" value="P:amino acid transport"/>
    <property type="evidence" value="ECO:0007669"/>
    <property type="project" value="TreeGrafter"/>
</dbReference>
<keyword evidence="3 8" id="KW-0812">Transmembrane</keyword>
<comment type="subcellular location">
    <subcellularLocation>
        <location evidence="1">Membrane</location>
        <topology evidence="1">Multi-pass membrane protein</topology>
    </subcellularLocation>
</comment>
<feature type="transmembrane region" description="Helical" evidence="9">
    <location>
        <begin position="46"/>
        <end position="67"/>
    </location>
</feature>
<protein>
    <recommendedName>
        <fullName evidence="8">Transporter</fullName>
    </recommendedName>
</protein>
<evidence type="ECO:0000313" key="11">
    <source>
        <dbReference type="EMBL" id="CAF3793460.1"/>
    </source>
</evidence>
<dbReference type="SUPFAM" id="SSF161070">
    <property type="entry name" value="SNF-like"/>
    <property type="match status" value="1"/>
</dbReference>
<dbReference type="GO" id="GO:0005886">
    <property type="term" value="C:plasma membrane"/>
    <property type="evidence" value="ECO:0007669"/>
    <property type="project" value="TreeGrafter"/>
</dbReference>
<evidence type="ECO:0000256" key="7">
    <source>
        <dbReference type="PIRSR" id="PIRSR600175-2"/>
    </source>
</evidence>